<name>S4VZ29_9VIRU</name>
<evidence type="ECO:0000313" key="2">
    <source>
        <dbReference type="Proteomes" id="UP000204584"/>
    </source>
</evidence>
<evidence type="ECO:0000313" key="1">
    <source>
        <dbReference type="EMBL" id="AGO84751.1"/>
    </source>
</evidence>
<proteinExistence type="predicted"/>
<dbReference type="EMBL" id="KC977571">
    <property type="protein sequence ID" value="AGO84751.1"/>
    <property type="molecule type" value="Genomic_DNA"/>
</dbReference>
<protein>
    <submittedName>
        <fullName evidence="1">Uncharacterized protein</fullName>
    </submittedName>
</protein>
<dbReference type="Proteomes" id="UP000204584">
    <property type="component" value="Segment"/>
</dbReference>
<dbReference type="KEGG" id="vg:16606538"/>
<organism evidence="1 2">
    <name type="scientific">Pandoravirus salinus</name>
    <dbReference type="NCBI Taxonomy" id="1349410"/>
    <lineage>
        <taxon>Viruses</taxon>
        <taxon>Pandoravirus</taxon>
    </lineage>
</organism>
<keyword evidence="2" id="KW-1185">Reference proteome</keyword>
<dbReference type="RefSeq" id="YP_008437824.1">
    <property type="nucleotide sequence ID" value="NC_022098.1"/>
</dbReference>
<sequence>MRNRPSSMGIHTTTCHQLASILADFNRNHDGAVGPHMGHLLLAKRRVPVYTMWTTLGDLVEMLDGLSDKEPLDAKTLPSLFDAAAKAVARTLP</sequence>
<gene>
    <name evidence="1" type="ORF">psal_cds_759</name>
</gene>
<accession>S4VZ29</accession>
<dbReference type="GeneID" id="16606538"/>
<reference evidence="1 2" key="1">
    <citation type="journal article" date="2013" name="Science">
        <title>Pandoraviruses: amoeba viruses with genomes up to 2.5 Mb reaching that of parasitic eukaryotes.</title>
        <authorList>
            <person name="Philippe N."/>
            <person name="Legendre M."/>
            <person name="Doutre G."/>
            <person name="Coute Y."/>
            <person name="Poirot O."/>
            <person name="Lescot M."/>
            <person name="Arslan D."/>
            <person name="Seltzer V."/>
            <person name="Bertaux L."/>
            <person name="Bruley C."/>
            <person name="Garin J."/>
            <person name="Claverie J.M."/>
            <person name="Abergel C."/>
        </authorList>
    </citation>
    <scope>NUCLEOTIDE SEQUENCE [LARGE SCALE GENOMIC DNA]</scope>
</reference>